<dbReference type="Pfam" id="PF00046">
    <property type="entry name" value="Homeodomain"/>
    <property type="match status" value="1"/>
</dbReference>
<feature type="compositionally biased region" description="Basic residues" evidence="12">
    <location>
        <begin position="176"/>
        <end position="187"/>
    </location>
</feature>
<comment type="subcellular location">
    <subcellularLocation>
        <location evidence="10 11">Nucleus</location>
    </subcellularLocation>
</comment>
<keyword evidence="1" id="KW-0217">Developmental protein</keyword>
<feature type="region of interest" description="Disordered" evidence="12">
    <location>
        <begin position="176"/>
        <end position="275"/>
    </location>
</feature>
<keyword evidence="4" id="KW-0805">Transcription regulation</keyword>
<evidence type="ECO:0000259" key="13">
    <source>
        <dbReference type="PROSITE" id="PS50071"/>
    </source>
</evidence>
<evidence type="ECO:0000256" key="2">
    <source>
        <dbReference type="ARBA" id="ARBA00022782"/>
    </source>
</evidence>
<proteinExistence type="inferred from homology"/>
<feature type="region of interest" description="Disordered" evidence="12">
    <location>
        <begin position="289"/>
        <end position="380"/>
    </location>
</feature>
<accession>A0ABY7DHL8</accession>
<feature type="compositionally biased region" description="Basic and acidic residues" evidence="12">
    <location>
        <begin position="207"/>
        <end position="236"/>
    </location>
</feature>
<organism evidence="14 15">
    <name type="scientific">Mya arenaria</name>
    <name type="common">Soft-shell clam</name>
    <dbReference type="NCBI Taxonomy" id="6604"/>
    <lineage>
        <taxon>Eukaryota</taxon>
        <taxon>Metazoa</taxon>
        <taxon>Spiralia</taxon>
        <taxon>Lophotrochozoa</taxon>
        <taxon>Mollusca</taxon>
        <taxon>Bivalvia</taxon>
        <taxon>Autobranchia</taxon>
        <taxon>Heteroconchia</taxon>
        <taxon>Euheterodonta</taxon>
        <taxon>Imparidentia</taxon>
        <taxon>Neoheterodontei</taxon>
        <taxon>Myida</taxon>
        <taxon>Myoidea</taxon>
        <taxon>Myidae</taxon>
        <taxon>Mya</taxon>
    </lineage>
</organism>
<evidence type="ECO:0000256" key="8">
    <source>
        <dbReference type="ARBA" id="ARBA00023242"/>
    </source>
</evidence>
<feature type="compositionally biased region" description="Polar residues" evidence="12">
    <location>
        <begin position="355"/>
        <end position="364"/>
    </location>
</feature>
<dbReference type="Proteomes" id="UP001164746">
    <property type="component" value="Chromosome 2"/>
</dbReference>
<keyword evidence="6 10" id="KW-0371">Homeobox</keyword>
<dbReference type="InterPro" id="IPR001356">
    <property type="entry name" value="HD"/>
</dbReference>
<feature type="compositionally biased region" description="Low complexity" evidence="12">
    <location>
        <begin position="10"/>
        <end position="20"/>
    </location>
</feature>
<comment type="similarity">
    <text evidence="9">Belongs to the paired homeobox family. Unc-4 subfamily.</text>
</comment>
<evidence type="ECO:0000256" key="11">
    <source>
        <dbReference type="RuleBase" id="RU000682"/>
    </source>
</evidence>
<feature type="compositionally biased region" description="Low complexity" evidence="12">
    <location>
        <begin position="239"/>
        <end position="253"/>
    </location>
</feature>
<feature type="region of interest" description="Disordered" evidence="12">
    <location>
        <begin position="90"/>
        <end position="124"/>
    </location>
</feature>
<evidence type="ECO:0000256" key="9">
    <source>
        <dbReference type="ARBA" id="ARBA00038351"/>
    </source>
</evidence>
<feature type="region of interest" description="Disordered" evidence="12">
    <location>
        <begin position="1"/>
        <end position="20"/>
    </location>
</feature>
<dbReference type="InterPro" id="IPR017970">
    <property type="entry name" value="Homeobox_CS"/>
</dbReference>
<feature type="compositionally biased region" description="Basic and acidic residues" evidence="12">
    <location>
        <begin position="90"/>
        <end position="119"/>
    </location>
</feature>
<dbReference type="PANTHER" id="PTHR46799:SF1">
    <property type="entry name" value="HOMEOBOX PROTEIN UNC-4 HOMOLOG"/>
    <property type="match status" value="1"/>
</dbReference>
<dbReference type="Gene3D" id="1.10.10.60">
    <property type="entry name" value="Homeodomain-like"/>
    <property type="match status" value="1"/>
</dbReference>
<dbReference type="PANTHER" id="PTHR46799">
    <property type="entry name" value="HOMEOBOX PROTEIN UNC-4 HOMOLOG"/>
    <property type="match status" value="1"/>
</dbReference>
<name>A0ABY7DHL8_MYAAR</name>
<reference evidence="14" key="1">
    <citation type="submission" date="2022-11" db="EMBL/GenBank/DDBJ databases">
        <title>Centuries of genome instability and evolution in soft-shell clam transmissible cancer (bioRxiv).</title>
        <authorList>
            <person name="Hart S.F.M."/>
            <person name="Yonemitsu M.A."/>
            <person name="Giersch R.M."/>
            <person name="Beal B.F."/>
            <person name="Arriagada G."/>
            <person name="Davis B.W."/>
            <person name="Ostrander E.A."/>
            <person name="Goff S.P."/>
            <person name="Metzger M.J."/>
        </authorList>
    </citation>
    <scope>NUCLEOTIDE SEQUENCE</scope>
    <source>
        <strain evidence="14">MELC-2E11</strain>
        <tissue evidence="14">Siphon/mantle</tissue>
    </source>
</reference>
<evidence type="ECO:0000256" key="3">
    <source>
        <dbReference type="ARBA" id="ARBA00022902"/>
    </source>
</evidence>
<evidence type="ECO:0000256" key="12">
    <source>
        <dbReference type="SAM" id="MobiDB-lite"/>
    </source>
</evidence>
<keyword evidence="2" id="KW-0221">Differentiation</keyword>
<dbReference type="SUPFAM" id="SSF46689">
    <property type="entry name" value="Homeodomain-like"/>
    <property type="match status" value="1"/>
</dbReference>
<dbReference type="PROSITE" id="PS50071">
    <property type="entry name" value="HOMEOBOX_2"/>
    <property type="match status" value="1"/>
</dbReference>
<keyword evidence="3" id="KW-0524">Neurogenesis</keyword>
<evidence type="ECO:0000256" key="1">
    <source>
        <dbReference type="ARBA" id="ARBA00022473"/>
    </source>
</evidence>
<evidence type="ECO:0000313" key="15">
    <source>
        <dbReference type="Proteomes" id="UP001164746"/>
    </source>
</evidence>
<evidence type="ECO:0000256" key="5">
    <source>
        <dbReference type="ARBA" id="ARBA00023125"/>
    </source>
</evidence>
<dbReference type="CDD" id="cd00086">
    <property type="entry name" value="homeodomain"/>
    <property type="match status" value="1"/>
</dbReference>
<evidence type="ECO:0000256" key="10">
    <source>
        <dbReference type="PROSITE-ProRule" id="PRU00108"/>
    </source>
</evidence>
<dbReference type="PROSITE" id="PS00027">
    <property type="entry name" value="HOMEOBOX_1"/>
    <property type="match status" value="1"/>
</dbReference>
<protein>
    <submittedName>
        <fullName evidence="14">UNC4-like protein</fullName>
    </submittedName>
</protein>
<evidence type="ECO:0000256" key="7">
    <source>
        <dbReference type="ARBA" id="ARBA00023163"/>
    </source>
</evidence>
<gene>
    <name evidence="14" type="ORF">MAR_029822</name>
</gene>
<dbReference type="EMBL" id="CP111013">
    <property type="protein sequence ID" value="WAQ97132.1"/>
    <property type="molecule type" value="Genomic_DNA"/>
</dbReference>
<evidence type="ECO:0000313" key="14">
    <source>
        <dbReference type="EMBL" id="WAQ97132.1"/>
    </source>
</evidence>
<dbReference type="InterPro" id="IPR009057">
    <property type="entry name" value="Homeodomain-like_sf"/>
</dbReference>
<keyword evidence="5 10" id="KW-0238">DNA-binding</keyword>
<feature type="compositionally biased region" description="Basic and acidic residues" evidence="12">
    <location>
        <begin position="256"/>
        <end position="275"/>
    </location>
</feature>
<feature type="compositionally biased region" description="Basic and acidic residues" evidence="12">
    <location>
        <begin position="312"/>
        <end position="338"/>
    </location>
</feature>
<sequence length="380" mass="43971">MDSPLSFLRQQQQQQQQQQQRYNYNLQHLRFLHPLAGYSHLLDPLTLAQLSLNKGQPFQPGYLGGLGSLVSHGDFASSVNAAFCNAGKNARADMSPKSDHLSDRARSSEQDFYEDDGKAGKRRRTRTNFTSWQLEELERSFQTSHYPDVFMREAIAMRLDLVESRVQVWFQNRRAKWRKHEHTRKGPGRPAHNAHPQTCSGEPISEEEIRRKEQEKLERKRRKQEERMHRLEEKKKLFSTISTLSTSSCSSGTQFEHVRDVERETEGEQEEHVNNIDRDNDFGEEIDVENASIESSRRKELSMKRVPVSSEDPVRDDDQPECNNKHVSDLGNDIERKETARRRNPFSIESLLNKGDQTNTTTIPHTPDGFGQTKSPDLML</sequence>
<keyword evidence="7" id="KW-0804">Transcription</keyword>
<dbReference type="SMART" id="SM00389">
    <property type="entry name" value="HOX"/>
    <property type="match status" value="1"/>
</dbReference>
<evidence type="ECO:0000256" key="6">
    <source>
        <dbReference type="ARBA" id="ARBA00023155"/>
    </source>
</evidence>
<keyword evidence="15" id="KW-1185">Reference proteome</keyword>
<keyword evidence="8 10" id="KW-0539">Nucleus</keyword>
<feature type="domain" description="Homeobox" evidence="13">
    <location>
        <begin position="120"/>
        <end position="180"/>
    </location>
</feature>
<evidence type="ECO:0000256" key="4">
    <source>
        <dbReference type="ARBA" id="ARBA00023015"/>
    </source>
</evidence>
<feature type="DNA-binding region" description="Homeobox" evidence="10">
    <location>
        <begin position="122"/>
        <end position="181"/>
    </location>
</feature>